<dbReference type="AlphaFoldDB" id="A0A418W9V4"/>
<comment type="subcellular location">
    <subcellularLocation>
        <location evidence="1">Periplasm</location>
    </subcellularLocation>
</comment>
<sequence>MTISPWSKTGAIDKEADMALDLGIGRREFLIGSAAAAGMIGLMPRSLRAATPKKGGNFRIGVGDFAVTDTLDPALYETYFQLFLFRQLRNNLIEFGPGGVLVPELAESWEGSADAKTWVFKLRSGVTFHDGRPFTAEDAAYSLNRHRIEGTTSSAAPILKPVSDIKATGKYELTVSLSEGNVGFPDIMTLETLGMVPNGETDFAKGIGTGGYMLVSFEPGVKSVVKRNPNYWKADRAHFDSVEMIAIKDAAARTSALVSGSIDACNFVDLKTAGLLKRKPEIELLSVAGKAHYTFPMLMDADPFKNNDVRTAMKYAVNREEMVKVIAGGFASVGNDQPITSSYKFHNPDLKPKAYDPDKAKFHLKQAGLDKLSVELFVSETPFAGATDAAVLYREHAAKAGIDIKVTKTPEDGYWNDIWFKKPFCAARWSGRANEDAMLALAYSTDGIAAGWNETHMSDPKLDQMLVAARIEFDEAKRRQIYYDIQALISETGGAVCPVVANFVDACTTKVGHGELASDFSMDGGRFAERWWFV</sequence>
<dbReference type="Gene3D" id="3.40.190.10">
    <property type="entry name" value="Periplasmic binding protein-like II"/>
    <property type="match status" value="1"/>
</dbReference>
<dbReference type="InterPro" id="IPR030678">
    <property type="entry name" value="Peptide/Ni-bd"/>
</dbReference>
<dbReference type="EMBL" id="QYUK01000011">
    <property type="protein sequence ID" value="RJF86756.1"/>
    <property type="molecule type" value="Genomic_DNA"/>
</dbReference>
<dbReference type="Gene3D" id="3.90.76.10">
    <property type="entry name" value="Dipeptide-binding Protein, Domain 1"/>
    <property type="match status" value="1"/>
</dbReference>
<dbReference type="InterPro" id="IPR000914">
    <property type="entry name" value="SBP_5_dom"/>
</dbReference>
<evidence type="ECO:0000313" key="4">
    <source>
        <dbReference type="EMBL" id="RJF86756.1"/>
    </source>
</evidence>
<organism evidence="4 5">
    <name type="scientific">Oleomonas cavernae</name>
    <dbReference type="NCBI Taxonomy" id="2320859"/>
    <lineage>
        <taxon>Bacteria</taxon>
        <taxon>Pseudomonadati</taxon>
        <taxon>Pseudomonadota</taxon>
        <taxon>Alphaproteobacteria</taxon>
        <taxon>Acetobacterales</taxon>
        <taxon>Acetobacteraceae</taxon>
        <taxon>Oleomonas</taxon>
    </lineage>
</organism>
<dbReference type="GO" id="GO:0015833">
    <property type="term" value="P:peptide transport"/>
    <property type="evidence" value="ECO:0007669"/>
    <property type="project" value="TreeGrafter"/>
</dbReference>
<dbReference type="PROSITE" id="PS51318">
    <property type="entry name" value="TAT"/>
    <property type="match status" value="1"/>
</dbReference>
<proteinExistence type="inferred from homology"/>
<dbReference type="GO" id="GO:0043190">
    <property type="term" value="C:ATP-binding cassette (ABC) transporter complex"/>
    <property type="evidence" value="ECO:0007669"/>
    <property type="project" value="InterPro"/>
</dbReference>
<evidence type="ECO:0000256" key="2">
    <source>
        <dbReference type="ARBA" id="ARBA00005695"/>
    </source>
</evidence>
<protein>
    <submittedName>
        <fullName evidence="4">ABC transporter substrate-binding protein</fullName>
    </submittedName>
</protein>
<dbReference type="InterPro" id="IPR006311">
    <property type="entry name" value="TAT_signal"/>
</dbReference>
<feature type="domain" description="Solute-binding protein family 5" evidence="3">
    <location>
        <begin position="101"/>
        <end position="435"/>
    </location>
</feature>
<keyword evidence="5" id="KW-1185">Reference proteome</keyword>
<accession>A0A418W9V4</accession>
<dbReference type="PANTHER" id="PTHR30290">
    <property type="entry name" value="PERIPLASMIC BINDING COMPONENT OF ABC TRANSPORTER"/>
    <property type="match status" value="1"/>
</dbReference>
<reference evidence="4 5" key="1">
    <citation type="submission" date="2018-09" db="EMBL/GenBank/DDBJ databases">
        <authorList>
            <person name="Zhu H."/>
        </authorList>
    </citation>
    <scope>NUCLEOTIDE SEQUENCE [LARGE SCALE GENOMIC DNA]</scope>
    <source>
        <strain evidence="4 5">K1W22B-8</strain>
    </source>
</reference>
<dbReference type="SUPFAM" id="SSF53850">
    <property type="entry name" value="Periplasmic binding protein-like II"/>
    <property type="match status" value="1"/>
</dbReference>
<dbReference type="PIRSF" id="PIRSF002741">
    <property type="entry name" value="MppA"/>
    <property type="match status" value="1"/>
</dbReference>
<evidence type="ECO:0000313" key="5">
    <source>
        <dbReference type="Proteomes" id="UP000284605"/>
    </source>
</evidence>
<dbReference type="Pfam" id="PF00496">
    <property type="entry name" value="SBP_bac_5"/>
    <property type="match status" value="1"/>
</dbReference>
<dbReference type="Proteomes" id="UP000284605">
    <property type="component" value="Unassembled WGS sequence"/>
</dbReference>
<comment type="caution">
    <text evidence="4">The sequence shown here is derived from an EMBL/GenBank/DDBJ whole genome shotgun (WGS) entry which is preliminary data.</text>
</comment>
<dbReference type="GO" id="GO:0030288">
    <property type="term" value="C:outer membrane-bounded periplasmic space"/>
    <property type="evidence" value="ECO:0007669"/>
    <property type="project" value="UniProtKB-ARBA"/>
</dbReference>
<name>A0A418W9V4_9PROT</name>
<dbReference type="GO" id="GO:1904680">
    <property type="term" value="F:peptide transmembrane transporter activity"/>
    <property type="evidence" value="ECO:0007669"/>
    <property type="project" value="TreeGrafter"/>
</dbReference>
<dbReference type="Gene3D" id="3.10.105.10">
    <property type="entry name" value="Dipeptide-binding Protein, Domain 3"/>
    <property type="match status" value="1"/>
</dbReference>
<gene>
    <name evidence="4" type="ORF">D3874_06770</name>
</gene>
<dbReference type="CDD" id="cd08503">
    <property type="entry name" value="PBP2_NikA_DppA_OppA_like_17"/>
    <property type="match status" value="1"/>
</dbReference>
<evidence type="ECO:0000259" key="3">
    <source>
        <dbReference type="Pfam" id="PF00496"/>
    </source>
</evidence>
<dbReference type="InterPro" id="IPR039424">
    <property type="entry name" value="SBP_5"/>
</dbReference>
<evidence type="ECO:0000256" key="1">
    <source>
        <dbReference type="ARBA" id="ARBA00004418"/>
    </source>
</evidence>
<comment type="similarity">
    <text evidence="2">Belongs to the bacterial solute-binding protein 5 family.</text>
</comment>